<dbReference type="Proteomes" id="UP001497497">
    <property type="component" value="Unassembled WGS sequence"/>
</dbReference>
<comment type="caution">
    <text evidence="2">The sequence shown here is derived from an EMBL/GenBank/DDBJ whole genome shotgun (WGS) entry which is preliminary data.</text>
</comment>
<feature type="compositionally biased region" description="Polar residues" evidence="1">
    <location>
        <begin position="8"/>
        <end position="23"/>
    </location>
</feature>
<reference evidence="2 3" key="1">
    <citation type="submission" date="2024-04" db="EMBL/GenBank/DDBJ databases">
        <authorList>
            <consortium name="Genoscope - CEA"/>
            <person name="William W."/>
        </authorList>
    </citation>
    <scope>NUCLEOTIDE SEQUENCE [LARGE SCALE GENOMIC DNA]</scope>
</reference>
<evidence type="ECO:0000313" key="3">
    <source>
        <dbReference type="Proteomes" id="UP001497497"/>
    </source>
</evidence>
<feature type="non-terminal residue" evidence="2">
    <location>
        <position position="1"/>
    </location>
</feature>
<feature type="compositionally biased region" description="Polar residues" evidence="1">
    <location>
        <begin position="89"/>
        <end position="110"/>
    </location>
</feature>
<gene>
    <name evidence="2" type="ORF">GSLYS_00013323001</name>
</gene>
<evidence type="ECO:0000256" key="1">
    <source>
        <dbReference type="SAM" id="MobiDB-lite"/>
    </source>
</evidence>
<protein>
    <submittedName>
        <fullName evidence="2">Uncharacterized protein</fullName>
    </submittedName>
</protein>
<dbReference type="AlphaFoldDB" id="A0AAV2I1A3"/>
<feature type="non-terminal residue" evidence="2">
    <location>
        <position position="264"/>
    </location>
</feature>
<accession>A0AAV2I1A3</accession>
<feature type="compositionally biased region" description="Basic and acidic residues" evidence="1">
    <location>
        <begin position="74"/>
        <end position="86"/>
    </location>
</feature>
<sequence length="264" mass="30052">PIEAGPSRKSQNPKINVMYQTDSPFPKTGNPKTPLDPNHLSVLNKYNQMDPNKFIQTADLTPMSSNLQRFRFTNEKSRRRSLDSKLKSNPLSTSQVHLKETNSSPATQASLRGFLEDTNKASNLDMEIVSKEPNNVIWLIGSDENPNFDNAYGRRLMEKFFEIAVDSESLLMVHGTKKFCEKIEHLYKHSKLRSGKKKIMGYVTGRLSIQNNFPRIRFTSAAGDQAPIRDKPIFQCVFVFEKGDHQYTKEVEQCTDGVPIVIIQ</sequence>
<organism evidence="2 3">
    <name type="scientific">Lymnaea stagnalis</name>
    <name type="common">Great pond snail</name>
    <name type="synonym">Helix stagnalis</name>
    <dbReference type="NCBI Taxonomy" id="6523"/>
    <lineage>
        <taxon>Eukaryota</taxon>
        <taxon>Metazoa</taxon>
        <taxon>Spiralia</taxon>
        <taxon>Lophotrochozoa</taxon>
        <taxon>Mollusca</taxon>
        <taxon>Gastropoda</taxon>
        <taxon>Heterobranchia</taxon>
        <taxon>Euthyneura</taxon>
        <taxon>Panpulmonata</taxon>
        <taxon>Hygrophila</taxon>
        <taxon>Lymnaeoidea</taxon>
        <taxon>Lymnaeidae</taxon>
        <taxon>Lymnaea</taxon>
    </lineage>
</organism>
<name>A0AAV2I1A3_LYMST</name>
<feature type="region of interest" description="Disordered" evidence="1">
    <location>
        <begin position="1"/>
        <end position="36"/>
    </location>
</feature>
<keyword evidence="3" id="KW-1185">Reference proteome</keyword>
<evidence type="ECO:0000313" key="2">
    <source>
        <dbReference type="EMBL" id="CAL1539590.1"/>
    </source>
</evidence>
<feature type="region of interest" description="Disordered" evidence="1">
    <location>
        <begin position="74"/>
        <end position="110"/>
    </location>
</feature>
<proteinExistence type="predicted"/>
<dbReference type="EMBL" id="CAXITT010000344">
    <property type="protein sequence ID" value="CAL1539590.1"/>
    <property type="molecule type" value="Genomic_DNA"/>
</dbReference>